<dbReference type="InterPro" id="IPR029058">
    <property type="entry name" value="AB_hydrolase_fold"/>
</dbReference>
<protein>
    <submittedName>
        <fullName evidence="7">Esterase FE4-like isoform X2</fullName>
    </submittedName>
</protein>
<evidence type="ECO:0000256" key="4">
    <source>
        <dbReference type="ARBA" id="ARBA00023180"/>
    </source>
</evidence>
<dbReference type="OrthoDB" id="19653at2759"/>
<accession>A0A7F5RKR5</accession>
<dbReference type="SUPFAM" id="SSF53474">
    <property type="entry name" value="alpha/beta-Hydrolases"/>
    <property type="match status" value="1"/>
</dbReference>
<dbReference type="AlphaFoldDB" id="A0A7F5RKR5"/>
<dbReference type="GO" id="GO:0052689">
    <property type="term" value="F:carboxylic ester hydrolase activity"/>
    <property type="evidence" value="ECO:0007669"/>
    <property type="project" value="UniProtKB-KW"/>
</dbReference>
<dbReference type="Gene3D" id="3.40.50.1820">
    <property type="entry name" value="alpha/beta hydrolase"/>
    <property type="match status" value="1"/>
</dbReference>
<dbReference type="PANTHER" id="PTHR43142:SF1">
    <property type="entry name" value="CARBOXYLIC ESTER HYDROLASE"/>
    <property type="match status" value="1"/>
</dbReference>
<proteinExistence type="inferred from homology"/>
<keyword evidence="6" id="KW-1185">Reference proteome</keyword>
<dbReference type="PANTHER" id="PTHR43142">
    <property type="entry name" value="CARBOXYLIC ESTER HYDROLASE"/>
    <property type="match status" value="1"/>
</dbReference>
<gene>
    <name evidence="7" type="primary">LOC108744474</name>
</gene>
<evidence type="ECO:0000256" key="3">
    <source>
        <dbReference type="ARBA" id="ARBA00022801"/>
    </source>
</evidence>
<evidence type="ECO:0000256" key="1">
    <source>
        <dbReference type="ARBA" id="ARBA00005964"/>
    </source>
</evidence>
<keyword evidence="3" id="KW-0378">Hydrolase</keyword>
<dbReference type="InterPro" id="IPR002018">
    <property type="entry name" value="CarbesteraseB"/>
</dbReference>
<organism evidence="6 7">
    <name type="scientific">Agrilus planipennis</name>
    <name type="common">Emerald ash borer</name>
    <name type="synonym">Agrilus marcopoli</name>
    <dbReference type="NCBI Taxonomy" id="224129"/>
    <lineage>
        <taxon>Eukaryota</taxon>
        <taxon>Metazoa</taxon>
        <taxon>Ecdysozoa</taxon>
        <taxon>Arthropoda</taxon>
        <taxon>Hexapoda</taxon>
        <taxon>Insecta</taxon>
        <taxon>Pterygota</taxon>
        <taxon>Neoptera</taxon>
        <taxon>Endopterygota</taxon>
        <taxon>Coleoptera</taxon>
        <taxon>Polyphaga</taxon>
        <taxon>Elateriformia</taxon>
        <taxon>Buprestoidea</taxon>
        <taxon>Buprestidae</taxon>
        <taxon>Agrilinae</taxon>
        <taxon>Agrilus</taxon>
    </lineage>
</organism>
<dbReference type="InParanoid" id="A0A7F5RKR5"/>
<name>A0A7F5RKR5_AGRPL</name>
<keyword evidence="4" id="KW-0325">Glycoprotein</keyword>
<dbReference type="PROSITE" id="PS00941">
    <property type="entry name" value="CARBOXYLESTERASE_B_2"/>
    <property type="match status" value="1"/>
</dbReference>
<comment type="similarity">
    <text evidence="1">Belongs to the type-B carboxylesterase/lipase family.</text>
</comment>
<feature type="domain" description="Carboxylesterase type B" evidence="5">
    <location>
        <begin position="3"/>
        <end position="527"/>
    </location>
</feature>
<dbReference type="InterPro" id="IPR019819">
    <property type="entry name" value="Carboxylesterase_B_CS"/>
</dbReference>
<sequence length="540" mass="60885">MDDPTVTIHQGVLRGSIGQDHAGEKYYSFLGIPYAKPPLGDLRFKAPRPPEGWSGIRNAFEEGDECYSRHPVLRHIVGSEDCLFLNVFTPELPNNTNKTKELKPVMVWIHGGGFNAGSSKLEFYGPEFLLPEDIVFVSFNYRLGVLGFLALDDPELGVPGNAGLKDMVMALKWVQNNIHFFMGDPNNVTIFGQSAGAAAVHYLVLSPMAKGLFHRAIAQSGCALNSWAQGRRICWELAKILECNVATEKELLKILKEMSVEKLFAAQEEIKDVYYASELRPNGPVIEKTSKHELNFLVSHPIDILLSGNYNKVPMIFGYATREGMILALFDKKTAGEIKIVEDFETTVPVALGFSKGSYSSKLVAQKIKQFYFGSDEPGLHNLDKYYMMHTDNFFLRGIYHSIRNHIESSTSPIYLYRFSVETSLNVYKTLGELTLPGVCHVDDLGYLFKTAVTPEIHGNSIEEISIKRITKLWTTFARYGDPNPKKHDPLINVKWNPVSKNKIHFLDFGENLTVGINPEEERMKFWDQIYCLNPTKSKL</sequence>
<dbReference type="Proteomes" id="UP000192223">
    <property type="component" value="Unplaced"/>
</dbReference>
<dbReference type="Pfam" id="PF00135">
    <property type="entry name" value="COesterase"/>
    <property type="match status" value="1"/>
</dbReference>
<dbReference type="RefSeq" id="XP_025836608.1">
    <property type="nucleotide sequence ID" value="XM_025980823.1"/>
</dbReference>
<dbReference type="GeneID" id="108744474"/>
<keyword evidence="2" id="KW-0719">Serine esterase</keyword>
<evidence type="ECO:0000313" key="7">
    <source>
        <dbReference type="RefSeq" id="XP_025836608.1"/>
    </source>
</evidence>
<evidence type="ECO:0000313" key="6">
    <source>
        <dbReference type="Proteomes" id="UP000192223"/>
    </source>
</evidence>
<evidence type="ECO:0000256" key="2">
    <source>
        <dbReference type="ARBA" id="ARBA00022487"/>
    </source>
</evidence>
<reference evidence="7" key="1">
    <citation type="submission" date="2025-08" db="UniProtKB">
        <authorList>
            <consortium name="RefSeq"/>
        </authorList>
    </citation>
    <scope>IDENTIFICATION</scope>
    <source>
        <tissue evidence="7">Entire body</tissue>
    </source>
</reference>
<evidence type="ECO:0000259" key="5">
    <source>
        <dbReference type="Pfam" id="PF00135"/>
    </source>
</evidence>